<keyword evidence="1" id="KW-0472">Membrane</keyword>
<evidence type="ECO:0008006" key="4">
    <source>
        <dbReference type="Google" id="ProtNLM"/>
    </source>
</evidence>
<proteinExistence type="predicted"/>
<keyword evidence="3" id="KW-1185">Reference proteome</keyword>
<evidence type="ECO:0000313" key="3">
    <source>
        <dbReference type="Proteomes" id="UP000646738"/>
    </source>
</evidence>
<protein>
    <recommendedName>
        <fullName evidence="4">DUF3592 domain-containing protein</fullName>
    </recommendedName>
</protein>
<accession>A0ABQ3RJI7</accession>
<name>A0ABQ3RJI7_STRRR</name>
<evidence type="ECO:0000256" key="1">
    <source>
        <dbReference type="SAM" id="Phobius"/>
    </source>
</evidence>
<keyword evidence="1" id="KW-1133">Transmembrane helix</keyword>
<reference evidence="3" key="1">
    <citation type="submission" date="2023-07" db="EMBL/GenBank/DDBJ databases">
        <title>Whole genome shotgun sequence of Streptomyces achromogenes subsp. rubradiris NBRC 14000.</title>
        <authorList>
            <person name="Komaki H."/>
            <person name="Tamura T."/>
        </authorList>
    </citation>
    <scope>NUCLEOTIDE SEQUENCE [LARGE SCALE GENOMIC DNA]</scope>
    <source>
        <strain evidence="3">NBRC 14000</strain>
    </source>
</reference>
<dbReference type="EMBL" id="BNEA01000015">
    <property type="protein sequence ID" value="GHI55965.1"/>
    <property type="molecule type" value="Genomic_DNA"/>
</dbReference>
<dbReference type="Proteomes" id="UP000646738">
    <property type="component" value="Unassembled WGS sequence"/>
</dbReference>
<keyword evidence="1" id="KW-0812">Transmembrane</keyword>
<feature type="transmembrane region" description="Helical" evidence="1">
    <location>
        <begin position="113"/>
        <end position="137"/>
    </location>
</feature>
<sequence length="149" mass="15195">MTTGPGRFRRVRPALVAAAVLVPLVWLYAVCVPAARQRTGLRGAEPVAATFHDGACLLGRCAVTYSVAGERVTAALPAGTRAWGHTEGDAVSVRAAPGEPERVALADDTGRGAVAALLAVPVGASLLALLAAAVHVLRDQRPEESAQGA</sequence>
<gene>
    <name evidence="2" type="ORF">Srubr_58110</name>
</gene>
<organism evidence="2 3">
    <name type="scientific">Streptomyces rubradiris</name>
    <name type="common">Streptomyces achromogenes subsp. rubradiris</name>
    <dbReference type="NCBI Taxonomy" id="285531"/>
    <lineage>
        <taxon>Bacteria</taxon>
        <taxon>Bacillati</taxon>
        <taxon>Actinomycetota</taxon>
        <taxon>Actinomycetes</taxon>
        <taxon>Kitasatosporales</taxon>
        <taxon>Streptomycetaceae</taxon>
        <taxon>Streptomyces</taxon>
    </lineage>
</organism>
<dbReference type="RefSeq" id="WP_189994189.1">
    <property type="nucleotide sequence ID" value="NZ_BNCB01000006.1"/>
</dbReference>
<comment type="caution">
    <text evidence="2">The sequence shown here is derived from an EMBL/GenBank/DDBJ whole genome shotgun (WGS) entry which is preliminary data.</text>
</comment>
<evidence type="ECO:0000313" key="2">
    <source>
        <dbReference type="EMBL" id="GHI55965.1"/>
    </source>
</evidence>